<dbReference type="AlphaFoldDB" id="A0A2P5ABG1"/>
<evidence type="ECO:0000313" key="3">
    <source>
        <dbReference type="EMBL" id="PON33880.1"/>
    </source>
</evidence>
<feature type="non-terminal residue" evidence="3">
    <location>
        <position position="1"/>
    </location>
</feature>
<evidence type="ECO:0000313" key="4">
    <source>
        <dbReference type="Proteomes" id="UP000237000"/>
    </source>
</evidence>
<accession>A0A2P5ABG1</accession>
<gene>
    <name evidence="3" type="ORF">TorRG33x02_354260</name>
</gene>
<sequence length="255" mass="28907">GNEPYFTIKCHHGGDFFDKMGRTEYLNSQVSYFDYFTIDTICKFELDHIPSLLGYSSPVGFWFKKSGMTLDVGLVRITNDKEILEMAKSVKSTREVDLFLQLLMPKKSLPWSQPIPKANIGGPSRTKPLPTEVGPSESNPIVLSSDDDDVSSKYGLEDSDGDCYEDYYGDDAFAWDFGGDNYDFLYDDWNPFEFDGPPRRKSSVVITELEDDPPPPRRKSGVVIRELEDDPPPPPRKSRVVITELEDEPPLKSKN</sequence>
<feature type="domain" description="PB1-like" evidence="2">
    <location>
        <begin position="4"/>
        <end position="97"/>
    </location>
</feature>
<dbReference type="OrthoDB" id="914080at2759"/>
<dbReference type="InterPro" id="IPR058594">
    <property type="entry name" value="PB1-like_dom_pln"/>
</dbReference>
<feature type="region of interest" description="Disordered" evidence="1">
    <location>
        <begin position="204"/>
        <end position="255"/>
    </location>
</feature>
<protein>
    <recommendedName>
        <fullName evidence="2">PB1-like domain-containing protein</fullName>
    </recommendedName>
</protein>
<dbReference type="InParanoid" id="A0A2P5ABG1"/>
<comment type="caution">
    <text evidence="3">The sequence shown here is derived from an EMBL/GenBank/DDBJ whole genome shotgun (WGS) entry which is preliminary data.</text>
</comment>
<proteinExistence type="predicted"/>
<dbReference type="Pfam" id="PF26130">
    <property type="entry name" value="PB1-like"/>
    <property type="match status" value="1"/>
</dbReference>
<evidence type="ECO:0000259" key="2">
    <source>
        <dbReference type="Pfam" id="PF26130"/>
    </source>
</evidence>
<feature type="region of interest" description="Disordered" evidence="1">
    <location>
        <begin position="114"/>
        <end position="157"/>
    </location>
</feature>
<name>A0A2P5ABG1_TREOI</name>
<dbReference type="EMBL" id="JXTC01000977">
    <property type="protein sequence ID" value="PON33880.1"/>
    <property type="molecule type" value="Genomic_DNA"/>
</dbReference>
<reference evidence="4" key="1">
    <citation type="submission" date="2016-06" db="EMBL/GenBank/DDBJ databases">
        <title>Parallel loss of symbiosis genes in relatives of nitrogen-fixing non-legume Parasponia.</title>
        <authorList>
            <person name="Van Velzen R."/>
            <person name="Holmer R."/>
            <person name="Bu F."/>
            <person name="Rutten L."/>
            <person name="Van Zeijl A."/>
            <person name="Liu W."/>
            <person name="Santuari L."/>
            <person name="Cao Q."/>
            <person name="Sharma T."/>
            <person name="Shen D."/>
            <person name="Roswanjaya Y."/>
            <person name="Wardhani T."/>
            <person name="Kalhor M.S."/>
            <person name="Jansen J."/>
            <person name="Van den Hoogen J."/>
            <person name="Gungor B."/>
            <person name="Hartog M."/>
            <person name="Hontelez J."/>
            <person name="Verver J."/>
            <person name="Yang W.-C."/>
            <person name="Schijlen E."/>
            <person name="Repin R."/>
            <person name="Schilthuizen M."/>
            <person name="Schranz E."/>
            <person name="Heidstra R."/>
            <person name="Miyata K."/>
            <person name="Fedorova E."/>
            <person name="Kohlen W."/>
            <person name="Bisseling T."/>
            <person name="Smit S."/>
            <person name="Geurts R."/>
        </authorList>
    </citation>
    <scope>NUCLEOTIDE SEQUENCE [LARGE SCALE GENOMIC DNA]</scope>
    <source>
        <strain evidence="4">cv. RG33-2</strain>
    </source>
</reference>
<organism evidence="3 4">
    <name type="scientific">Trema orientale</name>
    <name type="common">Charcoal tree</name>
    <name type="synonym">Celtis orientalis</name>
    <dbReference type="NCBI Taxonomy" id="63057"/>
    <lineage>
        <taxon>Eukaryota</taxon>
        <taxon>Viridiplantae</taxon>
        <taxon>Streptophyta</taxon>
        <taxon>Embryophyta</taxon>
        <taxon>Tracheophyta</taxon>
        <taxon>Spermatophyta</taxon>
        <taxon>Magnoliopsida</taxon>
        <taxon>eudicotyledons</taxon>
        <taxon>Gunneridae</taxon>
        <taxon>Pentapetalae</taxon>
        <taxon>rosids</taxon>
        <taxon>fabids</taxon>
        <taxon>Rosales</taxon>
        <taxon>Cannabaceae</taxon>
        <taxon>Trema</taxon>
    </lineage>
</organism>
<keyword evidence="4" id="KW-1185">Reference proteome</keyword>
<dbReference type="Proteomes" id="UP000237000">
    <property type="component" value="Unassembled WGS sequence"/>
</dbReference>
<evidence type="ECO:0000256" key="1">
    <source>
        <dbReference type="SAM" id="MobiDB-lite"/>
    </source>
</evidence>